<feature type="transmembrane region" description="Helical" evidence="1">
    <location>
        <begin position="45"/>
        <end position="62"/>
    </location>
</feature>
<feature type="transmembrane region" description="Helical" evidence="1">
    <location>
        <begin position="278"/>
        <end position="297"/>
    </location>
</feature>
<keyword evidence="1" id="KW-0472">Membrane</keyword>
<dbReference type="SUPFAM" id="SSF103473">
    <property type="entry name" value="MFS general substrate transporter"/>
    <property type="match status" value="1"/>
</dbReference>
<evidence type="ECO:0000313" key="3">
    <source>
        <dbReference type="Proteomes" id="UP000538666"/>
    </source>
</evidence>
<name>A0A841K1U7_9BACT</name>
<dbReference type="Proteomes" id="UP000538666">
    <property type="component" value="Unassembled WGS sequence"/>
</dbReference>
<protein>
    <submittedName>
        <fullName evidence="2">PAT family beta-lactamase induction signal transducer AmpG</fullName>
    </submittedName>
</protein>
<gene>
    <name evidence="2" type="ORF">HNQ77_003109</name>
</gene>
<feature type="transmembrane region" description="Helical" evidence="1">
    <location>
        <begin position="246"/>
        <end position="266"/>
    </location>
</feature>
<accession>A0A841K1U7</accession>
<feature type="transmembrane region" description="Helical" evidence="1">
    <location>
        <begin position="213"/>
        <end position="234"/>
    </location>
</feature>
<keyword evidence="1" id="KW-0812">Transmembrane</keyword>
<organism evidence="2 3">
    <name type="scientific">Silvibacterium bohemicum</name>
    <dbReference type="NCBI Taxonomy" id="1577686"/>
    <lineage>
        <taxon>Bacteria</taxon>
        <taxon>Pseudomonadati</taxon>
        <taxon>Acidobacteriota</taxon>
        <taxon>Terriglobia</taxon>
        <taxon>Terriglobales</taxon>
        <taxon>Acidobacteriaceae</taxon>
        <taxon>Silvibacterium</taxon>
    </lineage>
</organism>
<feature type="transmembrane region" description="Helical" evidence="1">
    <location>
        <begin position="303"/>
        <end position="326"/>
    </location>
</feature>
<feature type="transmembrane region" description="Helical" evidence="1">
    <location>
        <begin position="338"/>
        <end position="356"/>
    </location>
</feature>
<feature type="transmembrane region" description="Helical" evidence="1">
    <location>
        <begin position="164"/>
        <end position="183"/>
    </location>
</feature>
<evidence type="ECO:0000313" key="2">
    <source>
        <dbReference type="EMBL" id="MBB6145151.1"/>
    </source>
</evidence>
<feature type="transmembrane region" description="Helical" evidence="1">
    <location>
        <begin position="12"/>
        <end position="33"/>
    </location>
</feature>
<dbReference type="RefSeq" id="WP_050061724.1">
    <property type="nucleotide sequence ID" value="NZ_JACHEK010000006.1"/>
</dbReference>
<dbReference type="Gene3D" id="1.20.1250.20">
    <property type="entry name" value="MFS general substrate transporter like domains"/>
    <property type="match status" value="1"/>
</dbReference>
<keyword evidence="3" id="KW-1185">Reference proteome</keyword>
<feature type="transmembrane region" description="Helical" evidence="1">
    <location>
        <begin position="134"/>
        <end position="152"/>
    </location>
</feature>
<proteinExistence type="predicted"/>
<dbReference type="EMBL" id="JACHEK010000006">
    <property type="protein sequence ID" value="MBB6145151.1"/>
    <property type="molecule type" value="Genomic_DNA"/>
</dbReference>
<dbReference type="InterPro" id="IPR036259">
    <property type="entry name" value="MFS_trans_sf"/>
</dbReference>
<feature type="transmembrane region" description="Helical" evidence="1">
    <location>
        <begin position="74"/>
        <end position="93"/>
    </location>
</feature>
<comment type="caution">
    <text evidence="2">The sequence shown here is derived from an EMBL/GenBank/DDBJ whole genome shotgun (WGS) entry which is preliminary data.</text>
</comment>
<feature type="transmembrane region" description="Helical" evidence="1">
    <location>
        <begin position="105"/>
        <end position="127"/>
    </location>
</feature>
<keyword evidence="1" id="KW-1133">Transmembrane helix</keyword>
<evidence type="ECO:0000256" key="1">
    <source>
        <dbReference type="SAM" id="Phobius"/>
    </source>
</evidence>
<sequence>MKTRNSNIPIWLMGLSNLPFGLFNGILVMALPQMLAARHVPEEKIATAITVVVTGAIFVFPLGPLLDVRFSRRWYATMFALVSAVSVALSILFQSHITVVEVAMFVGFASIFLSQNALGGWLASVVAREDEGKLSAWTQIATAGGAGLMSIITEEALRGLPLWASALLLGLLVQLPTLIFLWMPMPLQDRRLASESFSQFWGEVFAVIRRREVLVALVMLVAPTGSFTLTNMIAGLGGDFHASPRFISIVGGAGLSFAGIAGSLLFLPLRRFFSLRPLYLLIGTVGSLFTLSLLLLQRTPATFCIALIGENVFQALAITGAVAIIYETIGRDNPFAATQYSLLFCGLGLPIIYMQFVDGKAYGRHGVAGAFGADGCIGIAACILVGLLLVSLRTLKSPAKEMAIDAA</sequence>
<feature type="transmembrane region" description="Helical" evidence="1">
    <location>
        <begin position="368"/>
        <end position="392"/>
    </location>
</feature>
<dbReference type="OrthoDB" id="7494838at2"/>
<dbReference type="AlphaFoldDB" id="A0A841K1U7"/>
<reference evidence="2 3" key="1">
    <citation type="submission" date="2020-08" db="EMBL/GenBank/DDBJ databases">
        <title>Genomic Encyclopedia of Type Strains, Phase IV (KMG-IV): sequencing the most valuable type-strain genomes for metagenomic binning, comparative biology and taxonomic classification.</title>
        <authorList>
            <person name="Goeker M."/>
        </authorList>
    </citation>
    <scope>NUCLEOTIDE SEQUENCE [LARGE SCALE GENOMIC DNA]</scope>
    <source>
        <strain evidence="2 3">DSM 103733</strain>
    </source>
</reference>